<comment type="caution">
    <text evidence="2">The sequence shown here is derived from an EMBL/GenBank/DDBJ whole genome shotgun (WGS) entry which is preliminary data.</text>
</comment>
<sequence>MKLTTTIGLLGLAATTSHAAVLARAESTTPTAYCSTPGQPCDLVARAAAAFAGVLRAVDNNAAALSARDTQRTNSPGGAVFAAKRAADGLALTLAASGAHDPRAYYAGLGLERRFPPDHDPSSPAAADEGTTTDDDMARCLVAGAPCRAAKRAAEAVLQALDADDEPAARVKRAPAPWCHFRGGFCRRDDAPHPFDPAARVRRDPTPWCHFRGGFCRRDEAETARRQAECYAPDGECVARARDVLAIQAAARQVVDMFPEGR</sequence>
<protein>
    <recommendedName>
        <fullName evidence="4">Clock-controlled pheromone ccg-4</fullName>
    </recommendedName>
</protein>
<dbReference type="Proteomes" id="UP001217918">
    <property type="component" value="Unassembled WGS sequence"/>
</dbReference>
<keyword evidence="3" id="KW-1185">Reference proteome</keyword>
<evidence type="ECO:0000256" key="1">
    <source>
        <dbReference type="SAM" id="SignalP"/>
    </source>
</evidence>
<proteinExistence type="predicted"/>
<gene>
    <name evidence="2" type="ORF">P8C59_006967</name>
</gene>
<feature type="chain" id="PRO_5042140533" description="Clock-controlled pheromone ccg-4" evidence="1">
    <location>
        <begin position="20"/>
        <end position="262"/>
    </location>
</feature>
<evidence type="ECO:0000313" key="3">
    <source>
        <dbReference type="Proteomes" id="UP001217918"/>
    </source>
</evidence>
<feature type="signal peptide" evidence="1">
    <location>
        <begin position="1"/>
        <end position="19"/>
    </location>
</feature>
<evidence type="ECO:0000313" key="2">
    <source>
        <dbReference type="EMBL" id="KAK2072626.1"/>
    </source>
</evidence>
<organism evidence="2 3">
    <name type="scientific">Phyllachora maydis</name>
    <dbReference type="NCBI Taxonomy" id="1825666"/>
    <lineage>
        <taxon>Eukaryota</taxon>
        <taxon>Fungi</taxon>
        <taxon>Dikarya</taxon>
        <taxon>Ascomycota</taxon>
        <taxon>Pezizomycotina</taxon>
        <taxon>Sordariomycetes</taxon>
        <taxon>Sordariomycetidae</taxon>
        <taxon>Phyllachorales</taxon>
        <taxon>Phyllachoraceae</taxon>
        <taxon>Phyllachora</taxon>
    </lineage>
</organism>
<name>A0AAD9I7R7_9PEZI</name>
<dbReference type="EMBL" id="JAQQPM010000006">
    <property type="protein sequence ID" value="KAK2072626.1"/>
    <property type="molecule type" value="Genomic_DNA"/>
</dbReference>
<accession>A0AAD9I7R7</accession>
<reference evidence="2" key="1">
    <citation type="journal article" date="2023" name="Mol. Plant Microbe Interact.">
        <title>Elucidating the Obligate Nature and Biological Capacity of an Invasive Fungal Corn Pathogen.</title>
        <authorList>
            <person name="MacCready J.S."/>
            <person name="Roggenkamp E.M."/>
            <person name="Gdanetz K."/>
            <person name="Chilvers M.I."/>
        </authorList>
    </citation>
    <scope>NUCLEOTIDE SEQUENCE</scope>
    <source>
        <strain evidence="2">PM02</strain>
    </source>
</reference>
<evidence type="ECO:0008006" key="4">
    <source>
        <dbReference type="Google" id="ProtNLM"/>
    </source>
</evidence>
<dbReference type="AlphaFoldDB" id="A0AAD9I7R7"/>
<keyword evidence="1" id="KW-0732">Signal</keyword>